<dbReference type="PROSITE" id="PS51318">
    <property type="entry name" value="TAT"/>
    <property type="match status" value="1"/>
</dbReference>
<comment type="subcellular location">
    <subcellularLocation>
        <location evidence="1">Cell envelope</location>
    </subcellularLocation>
</comment>
<dbReference type="PROSITE" id="PS50983">
    <property type="entry name" value="FE_B12_PBP"/>
    <property type="match status" value="1"/>
</dbReference>
<evidence type="ECO:0000313" key="9">
    <source>
        <dbReference type="Proteomes" id="UP001597280"/>
    </source>
</evidence>
<name>A0ABW4Q091_9MICO</name>
<evidence type="ECO:0000256" key="2">
    <source>
        <dbReference type="ARBA" id="ARBA00008814"/>
    </source>
</evidence>
<protein>
    <submittedName>
        <fullName evidence="8">ABC transporter substrate-binding protein</fullName>
    </submittedName>
</protein>
<evidence type="ECO:0000256" key="6">
    <source>
        <dbReference type="SAM" id="SignalP"/>
    </source>
</evidence>
<keyword evidence="3" id="KW-0813">Transport</keyword>
<feature type="domain" description="Fe/B12 periplasmic-binding" evidence="7">
    <location>
        <begin position="71"/>
        <end position="352"/>
    </location>
</feature>
<keyword evidence="4 6" id="KW-0732">Signal</keyword>
<evidence type="ECO:0000256" key="4">
    <source>
        <dbReference type="ARBA" id="ARBA00022729"/>
    </source>
</evidence>
<evidence type="ECO:0000259" key="7">
    <source>
        <dbReference type="PROSITE" id="PS50983"/>
    </source>
</evidence>
<organism evidence="8 9">
    <name type="scientific">Brachybacterium rhamnosum</name>
    <dbReference type="NCBI Taxonomy" id="173361"/>
    <lineage>
        <taxon>Bacteria</taxon>
        <taxon>Bacillati</taxon>
        <taxon>Actinomycetota</taxon>
        <taxon>Actinomycetes</taxon>
        <taxon>Micrococcales</taxon>
        <taxon>Dermabacteraceae</taxon>
        <taxon>Brachybacterium</taxon>
    </lineage>
</organism>
<dbReference type="SUPFAM" id="SSF53807">
    <property type="entry name" value="Helical backbone' metal receptor"/>
    <property type="match status" value="1"/>
</dbReference>
<dbReference type="Pfam" id="PF01497">
    <property type="entry name" value="Peripla_BP_2"/>
    <property type="match status" value="1"/>
</dbReference>
<evidence type="ECO:0000313" key="8">
    <source>
        <dbReference type="EMBL" id="MFD1835126.1"/>
    </source>
</evidence>
<gene>
    <name evidence="8" type="ORF">ACFSDA_08545</name>
</gene>
<dbReference type="InterPro" id="IPR051313">
    <property type="entry name" value="Bact_iron-sidero_bind"/>
</dbReference>
<sequence length="357" mass="37101">MSRSLPRRSVVLTALAVPALTALAACSGGSTTTSADGGSSPSDGGSAATGSFPATVEHIYGTTEIAAEPTRIATVSWVNGDTLLALDIVPVGMPIVEWGANDNKSTDWIDAKLEELGAAWGSDKAPATYSEADGVNTDEIAALTPDLIVAAYSGLTQEEYDTLSKIAPTIGPLAAGYTASWSDVLTAVGTATGRSDRAKELGEQVTVDLAKVGTDNPEVGESTFIASSLSLTDHTISIYSGDDTRPRFFTALGMTQADVVTENTKDASTFYFEWSAERGDELVSDVIYTWASAGDTVETFQKDSLFQQIPAVASGAMVLTTDDHQTLSISAASVLSLPWAIENVVPSVVEAAKTAQA</sequence>
<dbReference type="PROSITE" id="PS51257">
    <property type="entry name" value="PROKAR_LIPOPROTEIN"/>
    <property type="match status" value="1"/>
</dbReference>
<dbReference type="Proteomes" id="UP001597280">
    <property type="component" value="Unassembled WGS sequence"/>
</dbReference>
<evidence type="ECO:0000256" key="5">
    <source>
        <dbReference type="SAM" id="MobiDB-lite"/>
    </source>
</evidence>
<comment type="caution">
    <text evidence="8">The sequence shown here is derived from an EMBL/GenBank/DDBJ whole genome shotgun (WGS) entry which is preliminary data.</text>
</comment>
<keyword evidence="9" id="KW-1185">Reference proteome</keyword>
<reference evidence="9" key="1">
    <citation type="journal article" date="2019" name="Int. J. Syst. Evol. Microbiol.">
        <title>The Global Catalogue of Microorganisms (GCM) 10K type strain sequencing project: providing services to taxonomists for standard genome sequencing and annotation.</title>
        <authorList>
            <consortium name="The Broad Institute Genomics Platform"/>
            <consortium name="The Broad Institute Genome Sequencing Center for Infectious Disease"/>
            <person name="Wu L."/>
            <person name="Ma J."/>
        </authorList>
    </citation>
    <scope>NUCLEOTIDE SEQUENCE [LARGE SCALE GENOMIC DNA]</scope>
    <source>
        <strain evidence="9">JCM 11650</strain>
    </source>
</reference>
<proteinExistence type="inferred from homology"/>
<dbReference type="RefSeq" id="WP_343904316.1">
    <property type="nucleotide sequence ID" value="NZ_BAAAIS010000002.1"/>
</dbReference>
<dbReference type="InterPro" id="IPR006311">
    <property type="entry name" value="TAT_signal"/>
</dbReference>
<dbReference type="InterPro" id="IPR002491">
    <property type="entry name" value="ABC_transptr_periplasmic_BD"/>
</dbReference>
<accession>A0ABW4Q091</accession>
<feature type="chain" id="PRO_5045222147" evidence="6">
    <location>
        <begin position="25"/>
        <end position="357"/>
    </location>
</feature>
<feature type="signal peptide" evidence="6">
    <location>
        <begin position="1"/>
        <end position="24"/>
    </location>
</feature>
<feature type="region of interest" description="Disordered" evidence="5">
    <location>
        <begin position="28"/>
        <end position="49"/>
    </location>
</feature>
<dbReference type="PANTHER" id="PTHR30532">
    <property type="entry name" value="IRON III DICITRATE-BINDING PERIPLASMIC PROTEIN"/>
    <property type="match status" value="1"/>
</dbReference>
<dbReference type="PANTHER" id="PTHR30532:SF24">
    <property type="entry name" value="FERRIC ENTEROBACTIN-BINDING PERIPLASMIC PROTEIN FEPB"/>
    <property type="match status" value="1"/>
</dbReference>
<dbReference type="Gene3D" id="3.40.50.1980">
    <property type="entry name" value="Nitrogenase molybdenum iron protein domain"/>
    <property type="match status" value="2"/>
</dbReference>
<evidence type="ECO:0000256" key="1">
    <source>
        <dbReference type="ARBA" id="ARBA00004196"/>
    </source>
</evidence>
<evidence type="ECO:0000256" key="3">
    <source>
        <dbReference type="ARBA" id="ARBA00022448"/>
    </source>
</evidence>
<dbReference type="EMBL" id="JBHUFL010000002">
    <property type="protein sequence ID" value="MFD1835126.1"/>
    <property type="molecule type" value="Genomic_DNA"/>
</dbReference>
<comment type="similarity">
    <text evidence="2">Belongs to the bacterial solute-binding protein 8 family.</text>
</comment>